<dbReference type="Proteomes" id="UP001041814">
    <property type="component" value="Unassembled WGS sequence"/>
</dbReference>
<keyword evidence="3" id="KW-1185">Reference proteome</keyword>
<keyword evidence="2" id="KW-0449">Lipoprotein</keyword>
<comment type="caution">
    <text evidence="2">The sequence shown here is derived from an EMBL/GenBank/DDBJ whole genome shotgun (WGS) entry which is preliminary data.</text>
</comment>
<evidence type="ECO:0000256" key="1">
    <source>
        <dbReference type="SAM" id="SignalP"/>
    </source>
</evidence>
<evidence type="ECO:0000313" key="3">
    <source>
        <dbReference type="Proteomes" id="UP001041814"/>
    </source>
</evidence>
<gene>
    <name evidence="2" type="ORF">CKO43_23995</name>
</gene>
<protein>
    <submittedName>
        <fullName evidence="2">Outer membrane lipoprotein LolB</fullName>
    </submittedName>
</protein>
<reference evidence="2" key="1">
    <citation type="submission" date="2017-08" db="EMBL/GenBank/DDBJ databases">
        <authorList>
            <person name="Imhoff J.F."/>
            <person name="Rahn T."/>
            <person name="Kuenzel S."/>
            <person name="Neulinger S.C."/>
        </authorList>
    </citation>
    <scope>NUCLEOTIDE SEQUENCE</scope>
    <source>
        <strain evidence="2">IM 151</strain>
    </source>
</reference>
<organism evidence="2 3">
    <name type="scientific">Rubrivivax gelatinosus</name>
    <name type="common">Rhodocyclus gelatinosus</name>
    <name type="synonym">Rhodopseudomonas gelatinosa</name>
    <dbReference type="NCBI Taxonomy" id="28068"/>
    <lineage>
        <taxon>Bacteria</taxon>
        <taxon>Pseudomonadati</taxon>
        <taxon>Pseudomonadota</taxon>
        <taxon>Betaproteobacteria</taxon>
        <taxon>Burkholderiales</taxon>
        <taxon>Sphaerotilaceae</taxon>
        <taxon>Rubrivivax</taxon>
    </lineage>
</organism>
<keyword evidence="1" id="KW-0732">Signal</keyword>
<dbReference type="EMBL" id="NRRU01000160">
    <property type="protein sequence ID" value="MBK1715814.1"/>
    <property type="molecule type" value="Genomic_DNA"/>
</dbReference>
<dbReference type="PROSITE" id="PS51257">
    <property type="entry name" value="PROKAR_LIPOPROTEIN"/>
    <property type="match status" value="1"/>
</dbReference>
<accession>A0ABS1E176</accession>
<reference evidence="2" key="2">
    <citation type="journal article" date="2020" name="Microorganisms">
        <title>Osmotic Adaptation and Compatible Solute Biosynthesis of Phototrophic Bacteria as Revealed from Genome Analyses.</title>
        <authorList>
            <person name="Imhoff J.F."/>
            <person name="Rahn T."/>
            <person name="Kunzel S."/>
            <person name="Keller A."/>
            <person name="Neulinger S.C."/>
        </authorList>
    </citation>
    <scope>NUCLEOTIDE SEQUENCE</scope>
    <source>
        <strain evidence="2">IM 151</strain>
    </source>
</reference>
<proteinExistence type="predicted"/>
<feature type="signal peptide" evidence="1">
    <location>
        <begin position="1"/>
        <end position="18"/>
    </location>
</feature>
<sequence length="84" mass="8628">MRRLLPAVLAALALAALAGCTTPPRSPGAWVSGRMSVEVHPADAPARRIASAFELQGDGERGELRLTSPLGSVVAAARWAPGEA</sequence>
<feature type="non-terminal residue" evidence="2">
    <location>
        <position position="84"/>
    </location>
</feature>
<evidence type="ECO:0000313" key="2">
    <source>
        <dbReference type="EMBL" id="MBK1715814.1"/>
    </source>
</evidence>
<name>A0ABS1E176_RUBGE</name>
<feature type="chain" id="PRO_5045244326" evidence="1">
    <location>
        <begin position="19"/>
        <end position="84"/>
    </location>
</feature>